<organism evidence="2 3">
    <name type="scientific">Puccinia graminis f. sp. tritici</name>
    <dbReference type="NCBI Taxonomy" id="56615"/>
    <lineage>
        <taxon>Eukaryota</taxon>
        <taxon>Fungi</taxon>
        <taxon>Dikarya</taxon>
        <taxon>Basidiomycota</taxon>
        <taxon>Pucciniomycotina</taxon>
        <taxon>Pucciniomycetes</taxon>
        <taxon>Pucciniales</taxon>
        <taxon>Pucciniaceae</taxon>
        <taxon>Puccinia</taxon>
    </lineage>
</organism>
<name>A0A5B0QYB9_PUCGR</name>
<dbReference type="OrthoDB" id="10543470at2759"/>
<evidence type="ECO:0000313" key="2">
    <source>
        <dbReference type="EMBL" id="KAA1117754.1"/>
    </source>
</evidence>
<evidence type="ECO:0000256" key="1">
    <source>
        <dbReference type="SAM" id="SignalP"/>
    </source>
</evidence>
<sequence>MKALIRLAITLLATVSLSLAKYKRTKYDDWCAKHFGYVHRPYALCGRNPLLDYWMMIPQDQCPPADVESVWYPFCCSEHGYNYTQIDKQFMNYKQSNYEYCHRLK</sequence>
<reference evidence="2 3" key="1">
    <citation type="submission" date="2019-05" db="EMBL/GenBank/DDBJ databases">
        <title>Emergence of the Ug99 lineage of the wheat stem rust pathogen through somatic hybridization.</title>
        <authorList>
            <person name="Li F."/>
            <person name="Upadhyaya N.M."/>
            <person name="Sperschneider J."/>
            <person name="Matny O."/>
            <person name="Nguyen-Phuc H."/>
            <person name="Mago R."/>
            <person name="Raley C."/>
            <person name="Miller M.E."/>
            <person name="Silverstein K.A.T."/>
            <person name="Henningsen E."/>
            <person name="Hirsch C.D."/>
            <person name="Visser B."/>
            <person name="Pretorius Z.A."/>
            <person name="Steffenson B.J."/>
            <person name="Schwessinger B."/>
            <person name="Dodds P.N."/>
            <person name="Figueroa M."/>
        </authorList>
    </citation>
    <scope>NUCLEOTIDE SEQUENCE [LARGE SCALE GENOMIC DNA]</scope>
    <source>
        <strain evidence="2">21-0</strain>
    </source>
</reference>
<proteinExistence type="predicted"/>
<protein>
    <recommendedName>
        <fullName evidence="4">Secreted protein</fullName>
    </recommendedName>
</protein>
<evidence type="ECO:0008006" key="4">
    <source>
        <dbReference type="Google" id="ProtNLM"/>
    </source>
</evidence>
<feature type="chain" id="PRO_5022922375" description="Secreted protein" evidence="1">
    <location>
        <begin position="21"/>
        <end position="105"/>
    </location>
</feature>
<comment type="caution">
    <text evidence="2">The sequence shown here is derived from an EMBL/GenBank/DDBJ whole genome shotgun (WGS) entry which is preliminary data.</text>
</comment>
<keyword evidence="1" id="KW-0732">Signal</keyword>
<evidence type="ECO:0000313" key="3">
    <source>
        <dbReference type="Proteomes" id="UP000324748"/>
    </source>
</evidence>
<gene>
    <name evidence="2" type="ORF">PGT21_022379</name>
</gene>
<feature type="signal peptide" evidence="1">
    <location>
        <begin position="1"/>
        <end position="20"/>
    </location>
</feature>
<dbReference type="Proteomes" id="UP000324748">
    <property type="component" value="Unassembled WGS sequence"/>
</dbReference>
<dbReference type="EMBL" id="VSWC01000002">
    <property type="protein sequence ID" value="KAA1117754.1"/>
    <property type="molecule type" value="Genomic_DNA"/>
</dbReference>
<accession>A0A5B0QYB9</accession>
<keyword evidence="3" id="KW-1185">Reference proteome</keyword>
<dbReference type="AlphaFoldDB" id="A0A5B0QYB9"/>